<keyword evidence="4" id="KW-1185">Reference proteome</keyword>
<dbReference type="STRING" id="284592.Q6BLA2"/>
<dbReference type="GO" id="GO:0006310">
    <property type="term" value="P:DNA recombination"/>
    <property type="evidence" value="ECO:0007669"/>
    <property type="project" value="UniProtKB-ARBA"/>
</dbReference>
<dbReference type="AlphaFoldDB" id="Q6BLA2"/>
<organism evidence="3 4">
    <name type="scientific">Debaryomyces hansenii (strain ATCC 36239 / CBS 767 / BCRC 21394 / JCM 1990 / NBRC 0083 / IGC 2968)</name>
    <name type="common">Yeast</name>
    <name type="synonym">Torulaspora hansenii</name>
    <dbReference type="NCBI Taxonomy" id="284592"/>
    <lineage>
        <taxon>Eukaryota</taxon>
        <taxon>Fungi</taxon>
        <taxon>Dikarya</taxon>
        <taxon>Ascomycota</taxon>
        <taxon>Saccharomycotina</taxon>
        <taxon>Pichiomycetes</taxon>
        <taxon>Debaryomycetaceae</taxon>
        <taxon>Debaryomyces</taxon>
    </lineage>
</organism>
<dbReference type="RefSeq" id="XP_461019.2">
    <property type="nucleotide sequence ID" value="XM_461019.1"/>
</dbReference>
<dbReference type="GO" id="GO:0004518">
    <property type="term" value="F:nuclease activity"/>
    <property type="evidence" value="ECO:0007669"/>
    <property type="project" value="InterPro"/>
</dbReference>
<dbReference type="GO" id="GO:0003677">
    <property type="term" value="F:DNA binding"/>
    <property type="evidence" value="ECO:0007669"/>
    <property type="project" value="InterPro"/>
</dbReference>
<feature type="region of interest" description="Disordered" evidence="1">
    <location>
        <begin position="150"/>
        <end position="177"/>
    </location>
</feature>
<proteinExistence type="predicted"/>
<dbReference type="SMART" id="SM00891">
    <property type="entry name" value="ERCC4"/>
    <property type="match status" value="1"/>
</dbReference>
<feature type="compositionally biased region" description="Low complexity" evidence="1">
    <location>
        <begin position="195"/>
        <end position="208"/>
    </location>
</feature>
<dbReference type="Pfam" id="PF02732">
    <property type="entry name" value="ERCC4"/>
    <property type="match status" value="1"/>
</dbReference>
<feature type="compositionally biased region" description="Basic residues" evidence="1">
    <location>
        <begin position="212"/>
        <end position="227"/>
    </location>
</feature>
<accession>Q6BLA2</accession>
<dbReference type="VEuPathDB" id="FungiDB:DEHA2F15158g"/>
<gene>
    <name evidence="3" type="ordered locus">DEHA2F15158g</name>
</gene>
<dbReference type="OMA" id="CEPTEIN"/>
<dbReference type="Proteomes" id="UP000000599">
    <property type="component" value="Chromosome F"/>
</dbReference>
<dbReference type="eggNOG" id="ENOG502RY0Q">
    <property type="taxonomic scope" value="Eukaryota"/>
</dbReference>
<dbReference type="InParanoid" id="Q6BLA2"/>
<dbReference type="CDD" id="cd20085">
    <property type="entry name" value="XPF_nuclease_Mms4"/>
    <property type="match status" value="1"/>
</dbReference>
<protein>
    <submittedName>
        <fullName evidence="3">DEHA2F15158p</fullName>
    </submittedName>
</protein>
<feature type="domain" description="ERCC4" evidence="2">
    <location>
        <begin position="256"/>
        <end position="518"/>
    </location>
</feature>
<dbReference type="HOGENOM" id="CLU_040434_0_0_1"/>
<dbReference type="OrthoDB" id="343092at2759"/>
<sequence length="556" mass="62917">MDSIEIIDVLESPTVTKSNGEIIEVLSDSDDANIHPHVNETRNKLIDKGLILSDISYDDPSQKSDNAEKIVKRRKRNIIISEQPSSPDRLANTSILDSSFSFVTRENEPEPTNTAASSNTAILDVTNWLSDSGDESNLILRHATDKTTNALKSNTTSNRDTTRKINSSKVPSYTKKTSVATGHVTAVDSRIAELSDPIESSSPLQSSSKKFAQSHRKVVQPAKKRCKDPHPAEPYSKKELNEANKVTRKKEDLLSEMVIQIPSLLYDRDFEDEYMKQIFIEPKVEKTNSNLPIISWKRKVKARYDAERDVFIPCEPTEINEKNIVIYYKAKDFVNSLIEGTISSLLDECKTEAKRHNLSSGSHIIIIVEGYVQFLTKIRNMEDKRYKKAVLDKLNPNDGDTGNKRSKKQEDGVSLSPKEIDQLVNESQVRLSVNIFPVKNNKDAINWLQSFTYTIAYALYDKFERNISLANLGTVKSGTDTKSTYFQTVKQFRLMTEPKIEKLYGFYTSIFALYSRFQTNDTLGKDNFGKNIVPPSTESAMKKLFTSEDPNDVVHE</sequence>
<evidence type="ECO:0000313" key="4">
    <source>
        <dbReference type="Proteomes" id="UP000000599"/>
    </source>
</evidence>
<name>Q6BLA2_DEBHA</name>
<feature type="region of interest" description="Disordered" evidence="1">
    <location>
        <begin position="195"/>
        <end position="243"/>
    </location>
</feature>
<reference evidence="3 4" key="1">
    <citation type="journal article" date="2004" name="Nature">
        <title>Genome evolution in yeasts.</title>
        <authorList>
            <consortium name="Genolevures"/>
            <person name="Dujon B."/>
            <person name="Sherman D."/>
            <person name="Fischer G."/>
            <person name="Durrens P."/>
            <person name="Casaregola S."/>
            <person name="Lafontaine I."/>
            <person name="de Montigny J."/>
            <person name="Marck C."/>
            <person name="Neuveglise C."/>
            <person name="Talla E."/>
            <person name="Goffard N."/>
            <person name="Frangeul L."/>
            <person name="Aigle M."/>
            <person name="Anthouard V."/>
            <person name="Babour A."/>
            <person name="Barbe V."/>
            <person name="Barnay S."/>
            <person name="Blanchin S."/>
            <person name="Beckerich J.M."/>
            <person name="Beyne E."/>
            <person name="Bleykasten C."/>
            <person name="Boisrame A."/>
            <person name="Boyer J."/>
            <person name="Cattolico L."/>
            <person name="Confanioleri F."/>
            <person name="de Daruvar A."/>
            <person name="Despons L."/>
            <person name="Fabre E."/>
            <person name="Fairhead C."/>
            <person name="Ferry-Dumazet H."/>
            <person name="Groppi A."/>
            <person name="Hantraye F."/>
            <person name="Hennequin C."/>
            <person name="Jauniaux N."/>
            <person name="Joyet P."/>
            <person name="Kachouri R."/>
            <person name="Kerrest A."/>
            <person name="Koszul R."/>
            <person name="Lemaire M."/>
            <person name="Lesur I."/>
            <person name="Ma L."/>
            <person name="Muller H."/>
            <person name="Nicaud J.M."/>
            <person name="Nikolski M."/>
            <person name="Oztas S."/>
            <person name="Ozier-Kalogeropoulos O."/>
            <person name="Pellenz S."/>
            <person name="Potier S."/>
            <person name="Richard G.F."/>
            <person name="Straub M.L."/>
            <person name="Suleau A."/>
            <person name="Swennene D."/>
            <person name="Tekaia F."/>
            <person name="Wesolowski-Louvel M."/>
            <person name="Westhof E."/>
            <person name="Wirth B."/>
            <person name="Zeniou-Meyer M."/>
            <person name="Zivanovic I."/>
            <person name="Bolotin-Fukuhara M."/>
            <person name="Thierry A."/>
            <person name="Bouchier C."/>
            <person name="Caudron B."/>
            <person name="Scarpelli C."/>
            <person name="Gaillardin C."/>
            <person name="Weissenbach J."/>
            <person name="Wincker P."/>
            <person name="Souciet J.L."/>
        </authorList>
    </citation>
    <scope>NUCLEOTIDE SEQUENCE [LARGE SCALE GENOMIC DNA]</scope>
    <source>
        <strain evidence="4">ATCC 36239 / CBS 767 / BCRC 21394 / JCM 1990 / NBRC 0083 / IGC 2968</strain>
    </source>
</reference>
<feature type="region of interest" description="Disordered" evidence="1">
    <location>
        <begin position="392"/>
        <end position="415"/>
    </location>
</feature>
<dbReference type="Gene3D" id="3.40.50.10130">
    <property type="match status" value="1"/>
</dbReference>
<evidence type="ECO:0000313" key="3">
    <source>
        <dbReference type="EMBL" id="CAG89389.2"/>
    </source>
</evidence>
<dbReference type="GO" id="GO:0061982">
    <property type="term" value="P:meiosis I cell cycle process"/>
    <property type="evidence" value="ECO:0007669"/>
    <property type="project" value="UniProtKB-ARBA"/>
</dbReference>
<dbReference type="FunCoup" id="Q6BLA2">
    <property type="interactions" value="195"/>
</dbReference>
<dbReference type="KEGG" id="dha:DEHA2F15158g"/>
<dbReference type="InterPro" id="IPR006166">
    <property type="entry name" value="ERCC4_domain"/>
</dbReference>
<dbReference type="EMBL" id="CR382138">
    <property type="protein sequence ID" value="CAG89389.2"/>
    <property type="molecule type" value="Genomic_DNA"/>
</dbReference>
<evidence type="ECO:0000256" key="1">
    <source>
        <dbReference type="SAM" id="MobiDB-lite"/>
    </source>
</evidence>
<dbReference type="InterPro" id="IPR047521">
    <property type="entry name" value="XPF_nuclease_EME1_ascomycetes"/>
</dbReference>
<dbReference type="GeneID" id="2903719"/>
<feature type="compositionally biased region" description="Basic and acidic residues" evidence="1">
    <location>
        <begin position="228"/>
        <end position="242"/>
    </location>
</feature>
<evidence type="ECO:0000259" key="2">
    <source>
        <dbReference type="SMART" id="SM00891"/>
    </source>
</evidence>